<reference evidence="1 2" key="1">
    <citation type="submission" date="2019-07" db="EMBL/GenBank/DDBJ databases">
        <title>Whole genome shotgun sequence of Adhaeribacter aerolatus NBRC 106133.</title>
        <authorList>
            <person name="Hosoyama A."/>
            <person name="Uohara A."/>
            <person name="Ohji S."/>
            <person name="Ichikawa N."/>
        </authorList>
    </citation>
    <scope>NUCLEOTIDE SEQUENCE [LARGE SCALE GENOMIC DNA]</scope>
    <source>
        <strain evidence="1 2">NBRC 106133</strain>
    </source>
</reference>
<gene>
    <name evidence="1" type="ORF">AAE02nite_17420</name>
</gene>
<sequence length="196" mass="22608">MIADQNRFQAAIRRFDEVNSEDPNVEVAAGITYPKEVLYAQRMTACLNRVAPDASEALQLAVRCQHIRRWAIPRQDFPMDVQGYNKWRNSLKKHHAEIAGQILQEVGYDPETIERVQFLVQKRQLKIDPEVQLLEDIICLVFLQYYFLDFARQHGEAKVIDIVQKTWRKMTPEGHQLALQLDLPAEAQALIGKALA</sequence>
<dbReference type="Proteomes" id="UP000321532">
    <property type="component" value="Unassembled WGS sequence"/>
</dbReference>
<name>A0A512AWI4_9BACT</name>
<dbReference type="RefSeq" id="WP_146897256.1">
    <property type="nucleotide sequence ID" value="NZ_BJYS01000010.1"/>
</dbReference>
<protein>
    <recommendedName>
        <fullName evidence="3">DUF4202 domain-containing protein</fullName>
    </recommendedName>
</protein>
<evidence type="ECO:0000313" key="2">
    <source>
        <dbReference type="Proteomes" id="UP000321532"/>
    </source>
</evidence>
<keyword evidence="2" id="KW-1185">Reference proteome</keyword>
<organism evidence="1 2">
    <name type="scientific">Adhaeribacter aerolatus</name>
    <dbReference type="NCBI Taxonomy" id="670289"/>
    <lineage>
        <taxon>Bacteria</taxon>
        <taxon>Pseudomonadati</taxon>
        <taxon>Bacteroidota</taxon>
        <taxon>Cytophagia</taxon>
        <taxon>Cytophagales</taxon>
        <taxon>Hymenobacteraceae</taxon>
        <taxon>Adhaeribacter</taxon>
    </lineage>
</organism>
<dbReference type="InterPro" id="IPR025255">
    <property type="entry name" value="DUF4202"/>
</dbReference>
<comment type="caution">
    <text evidence="1">The sequence shown here is derived from an EMBL/GenBank/DDBJ whole genome shotgun (WGS) entry which is preliminary data.</text>
</comment>
<proteinExistence type="predicted"/>
<dbReference type="OrthoDB" id="9799165at2"/>
<accession>A0A512AWI4</accession>
<dbReference type="EMBL" id="BJYS01000010">
    <property type="protein sequence ID" value="GEO04078.1"/>
    <property type="molecule type" value="Genomic_DNA"/>
</dbReference>
<dbReference type="AlphaFoldDB" id="A0A512AWI4"/>
<evidence type="ECO:0008006" key="3">
    <source>
        <dbReference type="Google" id="ProtNLM"/>
    </source>
</evidence>
<dbReference type="PANTHER" id="PTHR41729">
    <property type="entry name" value="GLUTAMYL-TRNA SYNTHETASE"/>
    <property type="match status" value="1"/>
</dbReference>
<dbReference type="PANTHER" id="PTHR41729:SF1">
    <property type="entry name" value="GLUTAMYL-TRNA SYNTHETASE"/>
    <property type="match status" value="1"/>
</dbReference>
<evidence type="ECO:0000313" key="1">
    <source>
        <dbReference type="EMBL" id="GEO04078.1"/>
    </source>
</evidence>
<dbReference type="Pfam" id="PF13875">
    <property type="entry name" value="DUF4202"/>
    <property type="match status" value="1"/>
</dbReference>